<dbReference type="Proteomes" id="UP001178508">
    <property type="component" value="Chromosome 8"/>
</dbReference>
<proteinExistence type="predicted"/>
<name>A0AAV1FK53_XYRNO</name>
<accession>A0AAV1FK53</accession>
<feature type="region of interest" description="Disordered" evidence="1">
    <location>
        <begin position="60"/>
        <end position="81"/>
    </location>
</feature>
<evidence type="ECO:0000313" key="3">
    <source>
        <dbReference type="Proteomes" id="UP001178508"/>
    </source>
</evidence>
<organism evidence="2 3">
    <name type="scientific">Xyrichtys novacula</name>
    <name type="common">Pearly razorfish</name>
    <name type="synonym">Hemipteronotus novacula</name>
    <dbReference type="NCBI Taxonomy" id="13765"/>
    <lineage>
        <taxon>Eukaryota</taxon>
        <taxon>Metazoa</taxon>
        <taxon>Chordata</taxon>
        <taxon>Craniata</taxon>
        <taxon>Vertebrata</taxon>
        <taxon>Euteleostomi</taxon>
        <taxon>Actinopterygii</taxon>
        <taxon>Neopterygii</taxon>
        <taxon>Teleostei</taxon>
        <taxon>Neoteleostei</taxon>
        <taxon>Acanthomorphata</taxon>
        <taxon>Eupercaria</taxon>
        <taxon>Labriformes</taxon>
        <taxon>Labridae</taxon>
        <taxon>Xyrichtys</taxon>
    </lineage>
</organism>
<gene>
    <name evidence="2" type="ORF">XNOV1_A005300</name>
</gene>
<evidence type="ECO:0000313" key="2">
    <source>
        <dbReference type="EMBL" id="CAJ1061275.1"/>
    </source>
</evidence>
<dbReference type="AlphaFoldDB" id="A0AAV1FK53"/>
<reference evidence="2" key="1">
    <citation type="submission" date="2023-08" db="EMBL/GenBank/DDBJ databases">
        <authorList>
            <person name="Alioto T."/>
            <person name="Alioto T."/>
            <person name="Gomez Garrido J."/>
        </authorList>
    </citation>
    <scope>NUCLEOTIDE SEQUENCE</scope>
</reference>
<feature type="compositionally biased region" description="Acidic residues" evidence="1">
    <location>
        <begin position="22"/>
        <end position="32"/>
    </location>
</feature>
<sequence length="238" mass="26903">MSLGSFQVTDSEKNHTFHPQESEDDEEDDGGGDDERWSLVMKNTLMKEDKYLQEEAALRTVPSGPGPHPHQTAPPTRNQEPGLIHTRLKKTTLWKELASVPIKTFEITDPDMQSIIQSLQEALRIYDSDLKQKSILTPLATLPCTEAVYQLEQISDVARRLSHYPVCARQVMDNKDLCNVVKLNNDLLQHLEGSYQDSADCSSSSSSSPSSQVTDFDTLRESVQCFHCWIQQVEALRR</sequence>
<protein>
    <submittedName>
        <fullName evidence="2">Uncharacterized protein LOC111646959</fullName>
    </submittedName>
</protein>
<dbReference type="EMBL" id="OY660871">
    <property type="protein sequence ID" value="CAJ1061275.1"/>
    <property type="molecule type" value="Genomic_DNA"/>
</dbReference>
<feature type="region of interest" description="Disordered" evidence="1">
    <location>
        <begin position="1"/>
        <end position="40"/>
    </location>
</feature>
<keyword evidence="3" id="KW-1185">Reference proteome</keyword>
<evidence type="ECO:0000256" key="1">
    <source>
        <dbReference type="SAM" id="MobiDB-lite"/>
    </source>
</evidence>
<feature type="compositionally biased region" description="Basic and acidic residues" evidence="1">
    <location>
        <begin position="10"/>
        <end position="21"/>
    </location>
</feature>